<dbReference type="PRINTS" id="PR00778">
    <property type="entry name" value="HTHARSR"/>
</dbReference>
<dbReference type="PANTHER" id="PTHR43132">
    <property type="entry name" value="ARSENICAL RESISTANCE OPERON REPRESSOR ARSR-RELATED"/>
    <property type="match status" value="1"/>
</dbReference>
<dbReference type="InterPro" id="IPR011991">
    <property type="entry name" value="ArsR-like_HTH"/>
</dbReference>
<dbReference type="CDD" id="cd00090">
    <property type="entry name" value="HTH_ARSR"/>
    <property type="match status" value="1"/>
</dbReference>
<keyword evidence="2" id="KW-0238">DNA-binding</keyword>
<evidence type="ECO:0000313" key="6">
    <source>
        <dbReference type="EMBL" id="SBS34383.1"/>
    </source>
</evidence>
<dbReference type="SMART" id="SM00418">
    <property type="entry name" value="HTH_ARSR"/>
    <property type="match status" value="1"/>
</dbReference>
<gene>
    <name evidence="6" type="primary">czrA_1</name>
    <name evidence="6" type="ORF">MAQ5080_02849</name>
</gene>
<dbReference type="InterPro" id="IPR051011">
    <property type="entry name" value="Metal_resp_trans_reg"/>
</dbReference>
<dbReference type="InterPro" id="IPR036388">
    <property type="entry name" value="WH-like_DNA-bd_sf"/>
</dbReference>
<name>A0A1A8TKK1_9GAMM</name>
<evidence type="ECO:0000256" key="1">
    <source>
        <dbReference type="ARBA" id="ARBA00023015"/>
    </source>
</evidence>
<feature type="region of interest" description="Disordered" evidence="4">
    <location>
        <begin position="1"/>
        <end position="20"/>
    </location>
</feature>
<dbReference type="RefSeq" id="WP_015912826.1">
    <property type="nucleotide sequence ID" value="NZ_FLOC01000018.1"/>
</dbReference>
<keyword evidence="1" id="KW-0805">Transcription regulation</keyword>
<evidence type="ECO:0000313" key="7">
    <source>
        <dbReference type="Proteomes" id="UP000092627"/>
    </source>
</evidence>
<dbReference type="EMBL" id="FLOC01000018">
    <property type="protein sequence ID" value="SBS34383.1"/>
    <property type="molecule type" value="Genomic_DNA"/>
</dbReference>
<evidence type="ECO:0000256" key="4">
    <source>
        <dbReference type="SAM" id="MobiDB-lite"/>
    </source>
</evidence>
<accession>A0A1A8TKK1</accession>
<dbReference type="NCBIfam" id="NF033788">
    <property type="entry name" value="HTH_metalloreg"/>
    <property type="match status" value="1"/>
</dbReference>
<reference evidence="6 7" key="1">
    <citation type="submission" date="2016-06" db="EMBL/GenBank/DDBJ databases">
        <authorList>
            <person name="Kjaerup R.B."/>
            <person name="Dalgaard T.S."/>
            <person name="Juul-Madsen H.R."/>
        </authorList>
    </citation>
    <scope>NUCLEOTIDE SEQUENCE [LARGE SCALE GENOMIC DNA]</scope>
    <source>
        <strain evidence="6 7">CECT 5080</strain>
    </source>
</reference>
<keyword evidence="3" id="KW-0804">Transcription</keyword>
<protein>
    <submittedName>
        <fullName evidence="6">HTH-type transcriptional repressor CzrA</fullName>
    </submittedName>
</protein>
<dbReference type="GO" id="GO:0003700">
    <property type="term" value="F:DNA-binding transcription factor activity"/>
    <property type="evidence" value="ECO:0007669"/>
    <property type="project" value="InterPro"/>
</dbReference>
<feature type="domain" description="HTH arsR-type" evidence="5">
    <location>
        <begin position="21"/>
        <end position="115"/>
    </location>
</feature>
<organism evidence="6 7">
    <name type="scientific">Marinomonas aquimarina</name>
    <dbReference type="NCBI Taxonomy" id="295068"/>
    <lineage>
        <taxon>Bacteria</taxon>
        <taxon>Pseudomonadati</taxon>
        <taxon>Pseudomonadota</taxon>
        <taxon>Gammaproteobacteria</taxon>
        <taxon>Oceanospirillales</taxon>
        <taxon>Oceanospirillaceae</taxon>
        <taxon>Marinomonas</taxon>
    </lineage>
</organism>
<evidence type="ECO:0000256" key="3">
    <source>
        <dbReference type="ARBA" id="ARBA00023163"/>
    </source>
</evidence>
<proteinExistence type="predicted"/>
<dbReference type="Proteomes" id="UP000092627">
    <property type="component" value="Unassembled WGS sequence"/>
</dbReference>
<dbReference type="AlphaFoldDB" id="A0A1A8TKK1"/>
<dbReference type="InterPro" id="IPR036390">
    <property type="entry name" value="WH_DNA-bd_sf"/>
</dbReference>
<dbReference type="STRING" id="295068.MAQ5080_02849"/>
<sequence>MNTSKPFSTPPKGPSADLESLSQNDVTILAETFRLLGDPSRLRIMLCCMKGSSSVGDIAETLELSQSLVSHHLRLLRGARLVKGVRQAKQIFYEVADKHVNQVLLDMATHIAEDHNDE</sequence>
<evidence type="ECO:0000259" key="5">
    <source>
        <dbReference type="PROSITE" id="PS50987"/>
    </source>
</evidence>
<dbReference type="Gene3D" id="1.10.10.10">
    <property type="entry name" value="Winged helix-like DNA-binding domain superfamily/Winged helix DNA-binding domain"/>
    <property type="match status" value="1"/>
</dbReference>
<dbReference type="OrthoDB" id="9796124at2"/>
<dbReference type="GO" id="GO:0003677">
    <property type="term" value="F:DNA binding"/>
    <property type="evidence" value="ECO:0007669"/>
    <property type="project" value="UniProtKB-KW"/>
</dbReference>
<dbReference type="InterPro" id="IPR001845">
    <property type="entry name" value="HTH_ArsR_DNA-bd_dom"/>
</dbReference>
<dbReference type="SUPFAM" id="SSF46785">
    <property type="entry name" value="Winged helix' DNA-binding domain"/>
    <property type="match status" value="1"/>
</dbReference>
<dbReference type="PANTHER" id="PTHR43132:SF6">
    <property type="entry name" value="HTH-TYPE TRANSCRIPTIONAL REPRESSOR CZRA"/>
    <property type="match status" value="1"/>
</dbReference>
<keyword evidence="7" id="KW-1185">Reference proteome</keyword>
<dbReference type="PROSITE" id="PS50987">
    <property type="entry name" value="HTH_ARSR_2"/>
    <property type="match status" value="1"/>
</dbReference>
<evidence type="ECO:0000256" key="2">
    <source>
        <dbReference type="ARBA" id="ARBA00023125"/>
    </source>
</evidence>
<dbReference type="GeneID" id="99795052"/>
<dbReference type="Pfam" id="PF01022">
    <property type="entry name" value="HTH_5"/>
    <property type="match status" value="1"/>
</dbReference>